<evidence type="ECO:0008006" key="3">
    <source>
        <dbReference type="Google" id="ProtNLM"/>
    </source>
</evidence>
<sequence length="128" mass="13997">MSSQMGVVPSSCSSILGFHREDNAMMRFVIFAFVVCPLGGAASAEENAPETPPGELPFFDGSYDYQAPPDYYGGQYPNLGVGVSFGPYIPLGVPYKGPYPSFPTWNPDEKFDVHETNENDSQDSKKDQ</sequence>
<protein>
    <recommendedName>
        <fullName evidence="3">Secreted protein</fullName>
    </recommendedName>
</protein>
<reference evidence="2" key="1">
    <citation type="submission" date="2014-03" db="EMBL/GenBank/DDBJ databases">
        <title>The sialotranscriptome of Amblyomma triste, Amblyomma parvum and Amblyomma cajennense ticks, uncovered by 454-based RNA-seq.</title>
        <authorList>
            <person name="Garcia G.R."/>
            <person name="Gardinassi L.G."/>
            <person name="Ribeiro J.M."/>
            <person name="Anatriello E."/>
            <person name="Ferreira B.R."/>
            <person name="Moreira H.N."/>
            <person name="Mafra C."/>
            <person name="Olegario M.M."/>
            <person name="Szabo P.J."/>
            <person name="Miranda-Santos I.K."/>
            <person name="Maruyama S.R."/>
        </authorList>
    </citation>
    <scope>NUCLEOTIDE SEQUENCE</scope>
    <source>
        <strain evidence="2">Mato Grasso do Sul</strain>
        <tissue evidence="2">Salivary glands</tissue>
    </source>
</reference>
<proteinExistence type="evidence at transcript level"/>
<name>A0A023G671_AMBTT</name>
<feature type="region of interest" description="Disordered" evidence="1">
    <location>
        <begin position="43"/>
        <end position="62"/>
    </location>
</feature>
<evidence type="ECO:0000256" key="1">
    <source>
        <dbReference type="SAM" id="MobiDB-lite"/>
    </source>
</evidence>
<dbReference type="EMBL" id="GBBM01007038">
    <property type="protein sequence ID" value="JAC28380.1"/>
    <property type="molecule type" value="mRNA"/>
</dbReference>
<organism evidence="2">
    <name type="scientific">Amblyomma triste</name>
    <name type="common">Neotropical tick</name>
    <dbReference type="NCBI Taxonomy" id="251400"/>
    <lineage>
        <taxon>Eukaryota</taxon>
        <taxon>Metazoa</taxon>
        <taxon>Ecdysozoa</taxon>
        <taxon>Arthropoda</taxon>
        <taxon>Chelicerata</taxon>
        <taxon>Arachnida</taxon>
        <taxon>Acari</taxon>
        <taxon>Parasitiformes</taxon>
        <taxon>Ixodida</taxon>
        <taxon>Ixodoidea</taxon>
        <taxon>Ixodidae</taxon>
        <taxon>Amblyomminae</taxon>
        <taxon>Amblyomma</taxon>
    </lineage>
</organism>
<accession>A0A023G671</accession>
<dbReference type="AlphaFoldDB" id="A0A023G671"/>
<feature type="compositionally biased region" description="Basic and acidic residues" evidence="1">
    <location>
        <begin position="107"/>
        <end position="128"/>
    </location>
</feature>
<feature type="region of interest" description="Disordered" evidence="1">
    <location>
        <begin position="106"/>
        <end position="128"/>
    </location>
</feature>
<evidence type="ECO:0000313" key="2">
    <source>
        <dbReference type="EMBL" id="JAC28380.1"/>
    </source>
</evidence>